<evidence type="ECO:0000256" key="1">
    <source>
        <dbReference type="ARBA" id="ARBA00001946"/>
    </source>
</evidence>
<dbReference type="CDD" id="cd01949">
    <property type="entry name" value="GGDEF"/>
    <property type="match status" value="1"/>
</dbReference>
<dbReference type="RefSeq" id="WP_146861322.1">
    <property type="nucleotide sequence ID" value="NZ_BJTZ01000002.1"/>
</dbReference>
<dbReference type="InterPro" id="IPR011990">
    <property type="entry name" value="TPR-like_helical_dom_sf"/>
</dbReference>
<dbReference type="InterPro" id="IPR043128">
    <property type="entry name" value="Rev_trsase/Diguanyl_cyclase"/>
</dbReference>
<dbReference type="SMART" id="SM00028">
    <property type="entry name" value="TPR"/>
    <property type="match status" value="2"/>
</dbReference>
<accession>A0A510UGF8</accession>
<comment type="caution">
    <text evidence="5">The sequence shown here is derived from an EMBL/GenBank/DDBJ whole genome shotgun (WGS) entry which is preliminary data.</text>
</comment>
<dbReference type="PANTHER" id="PTHR45138">
    <property type="entry name" value="REGULATORY COMPONENTS OF SENSORY TRANSDUCTION SYSTEM"/>
    <property type="match status" value="1"/>
</dbReference>
<dbReference type="GO" id="GO:1902201">
    <property type="term" value="P:negative regulation of bacterial-type flagellum-dependent cell motility"/>
    <property type="evidence" value="ECO:0007669"/>
    <property type="project" value="TreeGrafter"/>
</dbReference>
<dbReference type="Gene3D" id="3.30.70.270">
    <property type="match status" value="1"/>
</dbReference>
<feature type="domain" description="GGDEF" evidence="4">
    <location>
        <begin position="547"/>
        <end position="685"/>
    </location>
</feature>
<dbReference type="SUPFAM" id="SSF55781">
    <property type="entry name" value="GAF domain-like"/>
    <property type="match status" value="1"/>
</dbReference>
<dbReference type="GO" id="GO:0052621">
    <property type="term" value="F:diguanylate cyclase activity"/>
    <property type="evidence" value="ECO:0007669"/>
    <property type="project" value="UniProtKB-EC"/>
</dbReference>
<dbReference type="Proteomes" id="UP000321787">
    <property type="component" value="Unassembled WGS sequence"/>
</dbReference>
<dbReference type="GO" id="GO:0005886">
    <property type="term" value="C:plasma membrane"/>
    <property type="evidence" value="ECO:0007669"/>
    <property type="project" value="TreeGrafter"/>
</dbReference>
<dbReference type="GO" id="GO:0043709">
    <property type="term" value="P:cell adhesion involved in single-species biofilm formation"/>
    <property type="evidence" value="ECO:0007669"/>
    <property type="project" value="TreeGrafter"/>
</dbReference>
<evidence type="ECO:0000256" key="2">
    <source>
        <dbReference type="ARBA" id="ARBA00012528"/>
    </source>
</evidence>
<evidence type="ECO:0000313" key="5">
    <source>
        <dbReference type="EMBL" id="GEK12401.1"/>
    </source>
</evidence>
<dbReference type="InterPro" id="IPR050469">
    <property type="entry name" value="Diguanylate_Cyclase"/>
</dbReference>
<evidence type="ECO:0000256" key="3">
    <source>
        <dbReference type="ARBA" id="ARBA00034247"/>
    </source>
</evidence>
<name>A0A510UGF8_ALIFS</name>
<dbReference type="InterPro" id="IPR029016">
    <property type="entry name" value="GAF-like_dom_sf"/>
</dbReference>
<dbReference type="AlphaFoldDB" id="A0A510UGF8"/>
<dbReference type="EC" id="2.7.7.65" evidence="2"/>
<dbReference type="SMART" id="SM00267">
    <property type="entry name" value="GGDEF"/>
    <property type="match status" value="1"/>
</dbReference>
<reference evidence="5 6" key="1">
    <citation type="submission" date="2019-07" db="EMBL/GenBank/DDBJ databases">
        <title>Whole genome shotgun sequence of Aliivibrio fischeri NBRC 101058.</title>
        <authorList>
            <person name="Hosoyama A."/>
            <person name="Uohara A."/>
            <person name="Ohji S."/>
            <person name="Ichikawa N."/>
        </authorList>
    </citation>
    <scope>NUCLEOTIDE SEQUENCE [LARGE SCALE GENOMIC DNA]</scope>
    <source>
        <strain evidence="5 6">NBRC 101058</strain>
    </source>
</reference>
<dbReference type="Gene3D" id="1.25.40.10">
    <property type="entry name" value="Tetratricopeptide repeat domain"/>
    <property type="match status" value="1"/>
</dbReference>
<dbReference type="PROSITE" id="PS50887">
    <property type="entry name" value="GGDEF"/>
    <property type="match status" value="1"/>
</dbReference>
<dbReference type="InterPro" id="IPR000160">
    <property type="entry name" value="GGDEF_dom"/>
</dbReference>
<dbReference type="Gene3D" id="3.30.450.40">
    <property type="match status" value="1"/>
</dbReference>
<dbReference type="InterPro" id="IPR019734">
    <property type="entry name" value="TPR_rpt"/>
</dbReference>
<dbReference type="InterPro" id="IPR029787">
    <property type="entry name" value="Nucleotide_cyclase"/>
</dbReference>
<comment type="cofactor">
    <cofactor evidence="1">
        <name>Mg(2+)</name>
        <dbReference type="ChEBI" id="CHEBI:18420"/>
    </cofactor>
</comment>
<evidence type="ECO:0000313" key="6">
    <source>
        <dbReference type="Proteomes" id="UP000321787"/>
    </source>
</evidence>
<comment type="catalytic activity">
    <reaction evidence="3">
        <text>2 GTP = 3',3'-c-di-GMP + 2 diphosphate</text>
        <dbReference type="Rhea" id="RHEA:24898"/>
        <dbReference type="ChEBI" id="CHEBI:33019"/>
        <dbReference type="ChEBI" id="CHEBI:37565"/>
        <dbReference type="ChEBI" id="CHEBI:58805"/>
        <dbReference type="EC" id="2.7.7.65"/>
    </reaction>
</comment>
<evidence type="ECO:0000259" key="4">
    <source>
        <dbReference type="PROSITE" id="PS50887"/>
    </source>
</evidence>
<organism evidence="5 6">
    <name type="scientific">Aliivibrio fischeri</name>
    <name type="common">Vibrio fischeri</name>
    <dbReference type="NCBI Taxonomy" id="668"/>
    <lineage>
        <taxon>Bacteria</taxon>
        <taxon>Pseudomonadati</taxon>
        <taxon>Pseudomonadota</taxon>
        <taxon>Gammaproteobacteria</taxon>
        <taxon>Vibrionales</taxon>
        <taxon>Vibrionaceae</taxon>
        <taxon>Aliivibrio</taxon>
    </lineage>
</organism>
<dbReference type="SUPFAM" id="SSF48452">
    <property type="entry name" value="TPR-like"/>
    <property type="match status" value="1"/>
</dbReference>
<dbReference type="PANTHER" id="PTHR45138:SF9">
    <property type="entry name" value="DIGUANYLATE CYCLASE DGCM-RELATED"/>
    <property type="match status" value="1"/>
</dbReference>
<dbReference type="SUPFAM" id="SSF55073">
    <property type="entry name" value="Nucleotide cyclase"/>
    <property type="match status" value="1"/>
</dbReference>
<dbReference type="NCBIfam" id="TIGR00254">
    <property type="entry name" value="GGDEF"/>
    <property type="match status" value="1"/>
</dbReference>
<gene>
    <name evidence="5" type="ORF">AFI02nite_04370</name>
</gene>
<sequence>MAKNQWNELLLEQVRQLPMASSKEQVQLRLNLLIVEASKQKKTIPTEFELIFQAYQLSRSGKLIDSISVFFDAINFSQQNQQEFLICFCHYNIGTLYGMLGNYFYAQKFLTKAEKMQQFCDGYITGIIKNNIGDIFRQIGNFNEALIYLTQAAELLSQHGPKTAAALSYFNIAEIKAKQFLFAEANELLESLYQDIKNEPRYLGFYYKIQAEIASHSGDFEQADKLHLLSIKNMQICEHDYYYAEMILEYCHFLTSCLQYKKLDQFIDLGLAVAKKIESDKLIDGFNDIILLRIKDIDDINIREKHYQTLTSSLLNSRRELLKREGDYLQQLYRLNVAKLNLSTMKSLSDNLAVINKVGHYINTSSDIKNALPQIQQDLASLFQTDTLALGFYNSEQDQITIHYLDNNLPAQTPYITDCKSEATYMSYCIKSNSAFYFNHMNSEQKVAMLGDRCDSKVQFKSAMFSPITINGEVKGVFTIQARESYQYQTFHFELFSQLISYISIALENQYNRQQLLHLSQTDHLTQVWNRKSLEAHFNQLKQQQNQEYTGIMIDIDHYKEYNDTYGHIAGDEVLIQVSRLIKQGFHSLETQVYRYGGDEFFVLMPSIKPEKIRQKLDKLLIEVKKLLIPHKASTCSCYLSISVGIGYNKDPENQLSLNSLVNTADRALYQAKENGRNCYFELAHIKETIY</sequence>
<dbReference type="FunFam" id="3.30.70.270:FF:000001">
    <property type="entry name" value="Diguanylate cyclase domain protein"/>
    <property type="match status" value="1"/>
</dbReference>
<dbReference type="Pfam" id="PF00990">
    <property type="entry name" value="GGDEF"/>
    <property type="match status" value="1"/>
</dbReference>
<protein>
    <recommendedName>
        <fullName evidence="2">diguanylate cyclase</fullName>
        <ecNumber evidence="2">2.7.7.65</ecNumber>
    </recommendedName>
</protein>
<proteinExistence type="predicted"/>
<dbReference type="EMBL" id="BJTZ01000002">
    <property type="protein sequence ID" value="GEK12401.1"/>
    <property type="molecule type" value="Genomic_DNA"/>
</dbReference>